<dbReference type="PANTHER" id="PTHR46383">
    <property type="entry name" value="ASPARTATE AMINOTRANSFERASE"/>
    <property type="match status" value="1"/>
</dbReference>
<proteinExistence type="inferred from homology"/>
<reference evidence="8 9" key="1">
    <citation type="submission" date="2019-10" db="EMBL/GenBank/DDBJ databases">
        <title>Bifidobacterium from non-human primates.</title>
        <authorList>
            <person name="Modesto M."/>
        </authorList>
    </citation>
    <scope>NUCLEOTIDE SEQUENCE [LARGE SCALE GENOMIC DNA]</scope>
    <source>
        <strain evidence="8 9">TRE17</strain>
    </source>
</reference>
<sequence length="395" mass="43173">MADRQPVMAQRARQAQPFRAMVFGEKADNMIANGIDVVKLSLGEPDFGAPPAVREAMREQYDGRPLPYTAAFGLPELRRAIADFYRTKHGVEIDPKRIVITSGGSAALLLATALTVDPGDEVIIADPSYPCNRELVRSFGGTVVDVPTSAATRFHLTPELVAGAWSEHTKAVMITSPSNPTGTTIEFNTLKAVCDLARERGAWRIVDETYLDLADREADGSEVRSVLLADPDAIVCNSFSKFFGMTGWRLGWAVIPENTIEAVDDLATNFYLCAHTPTQHAAVACFTPESLAVCEERRQELLARRRIVVDGLREIGLPLEVEPNGAFYAYFNISSTGLDAWTFCERALNEAHVALTPGRDFGPATADTHVRLSYAASREALAEGLRRLGEFVKTL</sequence>
<comment type="similarity">
    <text evidence="2 6">Belongs to the class-I pyridoxal-phosphate-dependent aminotransferase family.</text>
</comment>
<organism evidence="8 9">
    <name type="scientific">Bifidobacterium aerophilum</name>
    <dbReference type="NCBI Taxonomy" id="1798155"/>
    <lineage>
        <taxon>Bacteria</taxon>
        <taxon>Bacillati</taxon>
        <taxon>Actinomycetota</taxon>
        <taxon>Actinomycetes</taxon>
        <taxon>Bifidobacteriales</taxon>
        <taxon>Bifidobacteriaceae</taxon>
        <taxon>Bifidobacterium</taxon>
    </lineage>
</organism>
<dbReference type="RefSeq" id="WP_163231817.1">
    <property type="nucleotide sequence ID" value="NZ_WHZW01000016.1"/>
</dbReference>
<keyword evidence="9" id="KW-1185">Reference proteome</keyword>
<dbReference type="InterPro" id="IPR004838">
    <property type="entry name" value="NHTrfase_class1_PyrdxlP-BS"/>
</dbReference>
<dbReference type="InterPro" id="IPR004839">
    <property type="entry name" value="Aminotransferase_I/II_large"/>
</dbReference>
<dbReference type="SUPFAM" id="SSF53383">
    <property type="entry name" value="PLP-dependent transferases"/>
    <property type="match status" value="1"/>
</dbReference>
<protein>
    <recommendedName>
        <fullName evidence="6">Aminotransferase</fullName>
        <ecNumber evidence="6">2.6.1.-</ecNumber>
    </recommendedName>
</protein>
<dbReference type="PROSITE" id="PS00105">
    <property type="entry name" value="AA_TRANSFER_CLASS_1"/>
    <property type="match status" value="1"/>
</dbReference>
<evidence type="ECO:0000256" key="3">
    <source>
        <dbReference type="ARBA" id="ARBA00022576"/>
    </source>
</evidence>
<keyword evidence="5" id="KW-0663">Pyridoxal phosphate</keyword>
<comment type="caution">
    <text evidence="8">The sequence shown here is derived from an EMBL/GenBank/DDBJ whole genome shotgun (WGS) entry which is preliminary data.</text>
</comment>
<evidence type="ECO:0000256" key="1">
    <source>
        <dbReference type="ARBA" id="ARBA00001933"/>
    </source>
</evidence>
<dbReference type="InterPro" id="IPR015424">
    <property type="entry name" value="PyrdxlP-dep_Trfase"/>
</dbReference>
<keyword evidence="4 6" id="KW-0808">Transferase</keyword>
<feature type="domain" description="Aminotransferase class I/classII large" evidence="7">
    <location>
        <begin position="36"/>
        <end position="387"/>
    </location>
</feature>
<comment type="cofactor">
    <cofactor evidence="1 6">
        <name>pyridoxal 5'-phosphate</name>
        <dbReference type="ChEBI" id="CHEBI:597326"/>
    </cofactor>
</comment>
<dbReference type="Gene3D" id="3.40.640.10">
    <property type="entry name" value="Type I PLP-dependent aspartate aminotransferase-like (Major domain)"/>
    <property type="match status" value="1"/>
</dbReference>
<evidence type="ECO:0000256" key="6">
    <source>
        <dbReference type="RuleBase" id="RU000481"/>
    </source>
</evidence>
<name>A0A6N9Z5S3_9BIFI</name>
<dbReference type="PANTHER" id="PTHR46383:SF2">
    <property type="entry name" value="AMINOTRANSFERASE"/>
    <property type="match status" value="1"/>
</dbReference>
<keyword evidence="3 6" id="KW-0032">Aminotransferase</keyword>
<evidence type="ECO:0000313" key="8">
    <source>
        <dbReference type="EMBL" id="NEG89992.1"/>
    </source>
</evidence>
<dbReference type="InterPro" id="IPR015421">
    <property type="entry name" value="PyrdxlP-dep_Trfase_major"/>
</dbReference>
<dbReference type="Pfam" id="PF00155">
    <property type="entry name" value="Aminotran_1_2"/>
    <property type="match status" value="1"/>
</dbReference>
<dbReference type="EMBL" id="WHZW01000016">
    <property type="protein sequence ID" value="NEG89992.1"/>
    <property type="molecule type" value="Genomic_DNA"/>
</dbReference>
<dbReference type="GO" id="GO:0030170">
    <property type="term" value="F:pyridoxal phosphate binding"/>
    <property type="evidence" value="ECO:0007669"/>
    <property type="project" value="InterPro"/>
</dbReference>
<dbReference type="InterPro" id="IPR050596">
    <property type="entry name" value="AspAT/PAT-like"/>
</dbReference>
<evidence type="ECO:0000313" key="9">
    <source>
        <dbReference type="Proteomes" id="UP000469194"/>
    </source>
</evidence>
<evidence type="ECO:0000256" key="4">
    <source>
        <dbReference type="ARBA" id="ARBA00022679"/>
    </source>
</evidence>
<dbReference type="GO" id="GO:0008483">
    <property type="term" value="F:transaminase activity"/>
    <property type="evidence" value="ECO:0007669"/>
    <property type="project" value="UniProtKB-KW"/>
</dbReference>
<evidence type="ECO:0000259" key="7">
    <source>
        <dbReference type="Pfam" id="PF00155"/>
    </source>
</evidence>
<dbReference type="AlphaFoldDB" id="A0A6N9Z5S3"/>
<evidence type="ECO:0000256" key="2">
    <source>
        <dbReference type="ARBA" id="ARBA00007441"/>
    </source>
</evidence>
<dbReference type="GO" id="GO:0006520">
    <property type="term" value="P:amino acid metabolic process"/>
    <property type="evidence" value="ECO:0007669"/>
    <property type="project" value="InterPro"/>
</dbReference>
<accession>A0A6N9Z5S3</accession>
<dbReference type="EC" id="2.6.1.-" evidence="6"/>
<evidence type="ECO:0000256" key="5">
    <source>
        <dbReference type="ARBA" id="ARBA00022898"/>
    </source>
</evidence>
<dbReference type="CDD" id="cd00609">
    <property type="entry name" value="AAT_like"/>
    <property type="match status" value="1"/>
</dbReference>
<dbReference type="Proteomes" id="UP000469194">
    <property type="component" value="Unassembled WGS sequence"/>
</dbReference>
<gene>
    <name evidence="8" type="ORF">GFD25_08355</name>
</gene>